<dbReference type="InterPro" id="IPR010131">
    <property type="entry name" value="MdtP/NodT-like"/>
</dbReference>
<dbReference type="PROSITE" id="PS51257">
    <property type="entry name" value="PROKAR_LIPOPROTEIN"/>
    <property type="match status" value="1"/>
</dbReference>
<feature type="chain" id="PRO_5031308474" evidence="3">
    <location>
        <begin position="23"/>
        <end position="419"/>
    </location>
</feature>
<dbReference type="PANTHER" id="PTHR30203:SF24">
    <property type="entry name" value="BLR4935 PROTEIN"/>
    <property type="match status" value="1"/>
</dbReference>
<feature type="signal peptide" evidence="3">
    <location>
        <begin position="1"/>
        <end position="22"/>
    </location>
</feature>
<dbReference type="EMBL" id="CP051685">
    <property type="protein sequence ID" value="QJE02334.1"/>
    <property type="molecule type" value="Genomic_DNA"/>
</dbReference>
<proteinExistence type="inferred from homology"/>
<dbReference type="KEGG" id="mfy:HH212_21820"/>
<evidence type="ECO:0000256" key="2">
    <source>
        <dbReference type="SAM" id="Coils"/>
    </source>
</evidence>
<evidence type="ECO:0000256" key="3">
    <source>
        <dbReference type="SAM" id="SignalP"/>
    </source>
</evidence>
<dbReference type="RefSeq" id="WP_170204421.1">
    <property type="nucleotide sequence ID" value="NZ_CP051685.1"/>
</dbReference>
<name>A0A7Z2ZUE2_9BURK</name>
<gene>
    <name evidence="4" type="ORF">HH212_21820</name>
</gene>
<keyword evidence="3" id="KW-0732">Signal</keyword>
<evidence type="ECO:0000313" key="4">
    <source>
        <dbReference type="EMBL" id="QJE02334.1"/>
    </source>
</evidence>
<evidence type="ECO:0000313" key="5">
    <source>
        <dbReference type="Proteomes" id="UP000502415"/>
    </source>
</evidence>
<comment type="similarity">
    <text evidence="1">Belongs to the outer membrane factor (OMF) (TC 1.B.17) family.</text>
</comment>
<dbReference type="AlphaFoldDB" id="A0A7Z2ZUE2"/>
<dbReference type="Gene3D" id="1.20.1600.10">
    <property type="entry name" value="Outer membrane efflux proteins (OEP)"/>
    <property type="match status" value="1"/>
</dbReference>
<dbReference type="Proteomes" id="UP000502415">
    <property type="component" value="Chromosome"/>
</dbReference>
<dbReference type="GO" id="GO:0015562">
    <property type="term" value="F:efflux transmembrane transporter activity"/>
    <property type="evidence" value="ECO:0007669"/>
    <property type="project" value="InterPro"/>
</dbReference>
<sequence length="419" mass="43840">MHALIKPSAMLAMAIVSACAAAADPAASASAAIDLRAAIRLALEQPGVRAAIHEAAAGDAEAAQAGRYPNPTLSFLREGQRAGSSTSTLQLDQPIELGGKRRARIMLAESAAALAHGELAALRRTVRADVAAAFHALLAARDRQALAKALAEVARQGVDVAAKRVAAGKAAPLDETRARLAALDAAGAVRRADGELAIARTRLGALIGRPADAIEPVAPADGLPAPPPLSVLLARVEDAAPVRRARGRLALQGAQAGVARAARIPDLTLSVGSQREDQAGEFDGRVGARRQAVIGLSVPLPLFDRRSDALAAALRRQDQARDELEAARVEAGAALAAAHARIEQARAEAALLRDELVPQARAAYELTLKGFEYGKFSFLDVLDAQRTWHQAQLRRSDAVLEAWRAMADIERLAGDADPQ</sequence>
<dbReference type="PANTHER" id="PTHR30203">
    <property type="entry name" value="OUTER MEMBRANE CATION EFFLUX PROTEIN"/>
    <property type="match status" value="1"/>
</dbReference>
<organism evidence="4 5">
    <name type="scientific">Massilia forsythiae</name>
    <dbReference type="NCBI Taxonomy" id="2728020"/>
    <lineage>
        <taxon>Bacteria</taxon>
        <taxon>Pseudomonadati</taxon>
        <taxon>Pseudomonadota</taxon>
        <taxon>Betaproteobacteria</taxon>
        <taxon>Burkholderiales</taxon>
        <taxon>Oxalobacteraceae</taxon>
        <taxon>Telluria group</taxon>
        <taxon>Massilia</taxon>
    </lineage>
</organism>
<protein>
    <submittedName>
        <fullName evidence="4">TolC family protein</fullName>
    </submittedName>
</protein>
<dbReference type="SUPFAM" id="SSF56954">
    <property type="entry name" value="Outer membrane efflux proteins (OEP)"/>
    <property type="match status" value="1"/>
</dbReference>
<keyword evidence="5" id="KW-1185">Reference proteome</keyword>
<keyword evidence="2" id="KW-0175">Coiled coil</keyword>
<dbReference type="InterPro" id="IPR003423">
    <property type="entry name" value="OMP_efflux"/>
</dbReference>
<reference evidence="4 5" key="1">
    <citation type="submission" date="2020-04" db="EMBL/GenBank/DDBJ databases">
        <title>Genome sequencing of novel species.</title>
        <authorList>
            <person name="Heo J."/>
            <person name="Kim S.-J."/>
            <person name="Kim J.-S."/>
            <person name="Hong S.-B."/>
            <person name="Kwon S.-W."/>
        </authorList>
    </citation>
    <scope>NUCLEOTIDE SEQUENCE [LARGE SCALE GENOMIC DNA]</scope>
    <source>
        <strain evidence="4 5">GN2-R2</strain>
    </source>
</reference>
<evidence type="ECO:0000256" key="1">
    <source>
        <dbReference type="ARBA" id="ARBA00007613"/>
    </source>
</evidence>
<feature type="coiled-coil region" evidence="2">
    <location>
        <begin position="310"/>
        <end position="355"/>
    </location>
</feature>
<accession>A0A7Z2ZUE2</accession>
<dbReference type="Pfam" id="PF02321">
    <property type="entry name" value="OEP"/>
    <property type="match status" value="2"/>
</dbReference>